<dbReference type="Pfam" id="PF08238">
    <property type="entry name" value="Sel1"/>
    <property type="match status" value="4"/>
</dbReference>
<feature type="region of interest" description="Disordered" evidence="1">
    <location>
        <begin position="71"/>
        <end position="98"/>
    </location>
</feature>
<dbReference type="SUPFAM" id="SSF81901">
    <property type="entry name" value="HCP-like"/>
    <property type="match status" value="1"/>
</dbReference>
<dbReference type="InterPro" id="IPR052945">
    <property type="entry name" value="Mitotic_Regulator"/>
</dbReference>
<dbReference type="PANTHER" id="PTHR43628">
    <property type="entry name" value="ACTIVATOR OF C KINASE PROTEIN 1-RELATED"/>
    <property type="match status" value="1"/>
</dbReference>
<feature type="compositionally biased region" description="Basic and acidic residues" evidence="1">
    <location>
        <begin position="82"/>
        <end position="94"/>
    </location>
</feature>
<dbReference type="InterPro" id="IPR006597">
    <property type="entry name" value="Sel1-like"/>
</dbReference>
<comment type="caution">
    <text evidence="2">The sequence shown here is derived from an EMBL/GenBank/DDBJ whole genome shotgun (WGS) entry which is preliminary data.</text>
</comment>
<evidence type="ECO:0008006" key="4">
    <source>
        <dbReference type="Google" id="ProtNLM"/>
    </source>
</evidence>
<organism evidence="2 3">
    <name type="scientific">Linnemannia exigua</name>
    <dbReference type="NCBI Taxonomy" id="604196"/>
    <lineage>
        <taxon>Eukaryota</taxon>
        <taxon>Fungi</taxon>
        <taxon>Fungi incertae sedis</taxon>
        <taxon>Mucoromycota</taxon>
        <taxon>Mortierellomycotina</taxon>
        <taxon>Mortierellomycetes</taxon>
        <taxon>Mortierellales</taxon>
        <taxon>Mortierellaceae</taxon>
        <taxon>Linnemannia</taxon>
    </lineage>
</organism>
<dbReference type="InterPro" id="IPR011990">
    <property type="entry name" value="TPR-like_helical_dom_sf"/>
</dbReference>
<reference evidence="2" key="1">
    <citation type="journal article" date="2020" name="Fungal Divers.">
        <title>Resolving the Mortierellaceae phylogeny through synthesis of multi-gene phylogenetics and phylogenomics.</title>
        <authorList>
            <person name="Vandepol N."/>
            <person name="Liber J."/>
            <person name="Desiro A."/>
            <person name="Na H."/>
            <person name="Kennedy M."/>
            <person name="Barry K."/>
            <person name="Grigoriev I.V."/>
            <person name="Miller A.N."/>
            <person name="O'Donnell K."/>
            <person name="Stajich J.E."/>
            <person name="Bonito G."/>
        </authorList>
    </citation>
    <scope>NUCLEOTIDE SEQUENCE</scope>
    <source>
        <strain evidence="2">NRRL 28262</strain>
    </source>
</reference>
<dbReference type="AlphaFoldDB" id="A0AAD4DDN6"/>
<proteinExistence type="predicted"/>
<dbReference type="PANTHER" id="PTHR43628:SF1">
    <property type="entry name" value="CHITIN SYNTHASE REGULATORY FACTOR 2-RELATED"/>
    <property type="match status" value="1"/>
</dbReference>
<accession>A0AAD4DDN6</accession>
<protein>
    <recommendedName>
        <fullName evidence="4">HCP-like protein</fullName>
    </recommendedName>
</protein>
<evidence type="ECO:0000256" key="1">
    <source>
        <dbReference type="SAM" id="MobiDB-lite"/>
    </source>
</evidence>
<dbReference type="EMBL" id="JAAAIL010000490">
    <property type="protein sequence ID" value="KAG0275349.1"/>
    <property type="molecule type" value="Genomic_DNA"/>
</dbReference>
<gene>
    <name evidence="2" type="ORF">BGZ95_008900</name>
</gene>
<dbReference type="Gene3D" id="1.25.40.10">
    <property type="entry name" value="Tetratricopeptide repeat domain"/>
    <property type="match status" value="1"/>
</dbReference>
<evidence type="ECO:0000313" key="3">
    <source>
        <dbReference type="Proteomes" id="UP001194580"/>
    </source>
</evidence>
<dbReference type="Proteomes" id="UP001194580">
    <property type="component" value="Unassembled WGS sequence"/>
</dbReference>
<name>A0AAD4DDN6_9FUNG</name>
<evidence type="ECO:0000313" key="2">
    <source>
        <dbReference type="EMBL" id="KAG0275349.1"/>
    </source>
</evidence>
<keyword evidence="3" id="KW-1185">Reference proteome</keyword>
<sequence>MTKLHSLQPPRFAAVPNTVLDVIIDTPAIAAKDTPSDETATVQRSPVYGLEEAAMDNYSHIDKPLAFLSSRGPQAALGDPAQRAEDTPATDAKDTPSNVVLARRRGPQHGSEDTAMGNSSHMDHPLYWRPQAALGDQAQLAKVLHGNHPHLRGPQSPAVAAEKDVAQLGISASRGDSAAQIALGDMYRDGNGVPRDDQSAFDWYHQAAEQGDPIGQIRLGELYQYGQGVPQDYEKSLEYYLMAANRGCIRAQREVADFHYNGRGVPKDYVKAMGWYRKAADQGDAGSQCKVGSLYEYGGANGIGYDHLKAAEWYQKAADQGHAFAKKCLRALKDKGMPDK</sequence>
<dbReference type="SMART" id="SM00671">
    <property type="entry name" value="SEL1"/>
    <property type="match status" value="4"/>
</dbReference>